<name>A0AAN7H653_9PEZI</name>
<keyword evidence="7" id="KW-1185">Reference proteome</keyword>
<feature type="transmembrane region" description="Helical" evidence="4">
    <location>
        <begin position="60"/>
        <end position="81"/>
    </location>
</feature>
<sequence>MFTAALVITWWAQPVFASSDGDDFANNLFSDLVYRSIARTFGERVAIQYLSHTTSWQECVIFACAPLGLLTAVVSAIRVGGPRWLKAIVGRARETDATVELELLSSTSPDVCELWNGVGMVRIVGTPSIVQLAYGIPSYTPSGTTAVHTLESAKEQGLFTEVNNKIKVSNNSNEFDPTDKEGGGSQICTENPPNILLNVTNGTVRSWELYLAMFLGLAIQFGVLIYDGFLVSSPLPWLDKDVPRYALTLTTVGTVTMCVGTGLCALIVESRTVEEVWKAEYGADSGTKRWQDLPSIVWIQRGKVVADQVFRSFKIMGNRSSREKVLRTSRKNPNPVLTESWAVIASTMAMTGFVLQFCGLRSMPWSASIAQLVATVLMIFIRILIHGRITMMPKAEELPEGHELDQLAKDIHDCSWRITMPSRKSDAEVDPEENVGKYTKFKPHSGSQILETRIRLAHLTAWPSRPDSAEMAKRICVATEDILRQLYLSQNGPIALKSSAKSIESFDWELGVLLNPQFSDYYEAQGKLTVTFTRSNVDGRWTEWRADANKVDALLSLWLSNFVTASTGEKESQRTFWVLGRNDTTHERSIYDWWVDRGESRVFEFTNLRESCWEHSVDVTRVFDLSGWEVTTSSGDDTSRFGIVTHGSVIAACGTLLIGSFFRCVATKLFDTTMTKMNGKAIVMPAEKVKDGATQFLITHQGVRIHAEILQQTGLATVSESYRLVVPVLQEIGILPKSYDVRTLPESYDETLIESMPDVTSLPQPSTFSQLRLAHVCKTRVKRLTSEDRWADAGKVLRQLLKITTKAPDSQWNQQEAPFVQHIRESTGESVVEFTKELATQLLDSSSLNFPDDDVKARLLSDVFSELTLYSGANVSGKLSKLCTNAAKSGEMGNLDPENLLASVIKLDDLNIARLVMFLVDISTTTYRDLIYSWSNDTSHNDDKIRLLVRNFKGVQGNRTSIFREAYEKADLRVLDALLIDGFNMLEDSVLGLPPLVAACKDEGKYPDRDGVIRTFLKHGAKASDRCEFGQTALHYATKKGYLDLVKILVIEGKTPQTVTSALNRTPLHLACIHNHLEVVEWLLEQWSDGVNTTDNEKMTPLHLAAFCLESRETIMRVLIERGSDISALNGYGQTPLLLAAFRGQEEAIKLLILMGASIHHTDTLGRSALHYAAMEDSKNYVQKALGSVRLLVDELAAIDAADNEGWTPLHYAYCTARSGDCKTADFLLTIGANPHSQDKRGRAPEFYKGSGVFIPYWSPALESLSR</sequence>
<keyword evidence="2 3" id="KW-0040">ANK repeat</keyword>
<dbReference type="PROSITE" id="PS50088">
    <property type="entry name" value="ANK_REPEAT"/>
    <property type="match status" value="6"/>
</dbReference>
<evidence type="ECO:0008006" key="8">
    <source>
        <dbReference type="Google" id="ProtNLM"/>
    </source>
</evidence>
<keyword evidence="4" id="KW-0812">Transmembrane</keyword>
<feature type="repeat" description="ANK" evidence="3">
    <location>
        <begin position="1029"/>
        <end position="1061"/>
    </location>
</feature>
<dbReference type="PRINTS" id="PR01415">
    <property type="entry name" value="ANKYRIN"/>
</dbReference>
<keyword evidence="1" id="KW-0677">Repeat</keyword>
<keyword evidence="4" id="KW-1133">Transmembrane helix</keyword>
<dbReference type="Gene3D" id="1.25.40.20">
    <property type="entry name" value="Ankyrin repeat-containing domain"/>
    <property type="match status" value="1"/>
</dbReference>
<organism evidence="6 7">
    <name type="scientific">Podospora fimiseda</name>
    <dbReference type="NCBI Taxonomy" id="252190"/>
    <lineage>
        <taxon>Eukaryota</taxon>
        <taxon>Fungi</taxon>
        <taxon>Dikarya</taxon>
        <taxon>Ascomycota</taxon>
        <taxon>Pezizomycotina</taxon>
        <taxon>Sordariomycetes</taxon>
        <taxon>Sordariomycetidae</taxon>
        <taxon>Sordariales</taxon>
        <taxon>Podosporaceae</taxon>
        <taxon>Podospora</taxon>
    </lineage>
</organism>
<feature type="repeat" description="ANK" evidence="3">
    <location>
        <begin position="1097"/>
        <end position="1131"/>
    </location>
</feature>
<dbReference type="EMBL" id="MU865287">
    <property type="protein sequence ID" value="KAK4232577.1"/>
    <property type="molecule type" value="Genomic_DNA"/>
</dbReference>
<keyword evidence="4" id="KW-0472">Membrane</keyword>
<feature type="repeat" description="ANK" evidence="3">
    <location>
        <begin position="1063"/>
        <end position="1089"/>
    </location>
</feature>
<dbReference type="Pfam" id="PF12796">
    <property type="entry name" value="Ank_2"/>
    <property type="match status" value="2"/>
</dbReference>
<feature type="transmembrane region" description="Helical" evidence="4">
    <location>
        <begin position="336"/>
        <end position="357"/>
    </location>
</feature>
<evidence type="ECO:0000256" key="5">
    <source>
        <dbReference type="SAM" id="SignalP"/>
    </source>
</evidence>
<dbReference type="SUPFAM" id="SSF48403">
    <property type="entry name" value="Ankyrin repeat"/>
    <property type="match status" value="1"/>
</dbReference>
<feature type="repeat" description="ANK" evidence="3">
    <location>
        <begin position="1165"/>
        <end position="1204"/>
    </location>
</feature>
<dbReference type="SMART" id="SM00248">
    <property type="entry name" value="ANK"/>
    <property type="match status" value="7"/>
</dbReference>
<evidence type="ECO:0000256" key="4">
    <source>
        <dbReference type="SAM" id="Phobius"/>
    </source>
</evidence>
<dbReference type="InterPro" id="IPR036770">
    <property type="entry name" value="Ankyrin_rpt-contain_sf"/>
</dbReference>
<dbReference type="PANTHER" id="PTHR24126:SF14">
    <property type="entry name" value="ANK_REP_REGION DOMAIN-CONTAINING PROTEIN"/>
    <property type="match status" value="1"/>
</dbReference>
<comment type="caution">
    <text evidence="6">The sequence shown here is derived from an EMBL/GenBank/DDBJ whole genome shotgun (WGS) entry which is preliminary data.</text>
</comment>
<dbReference type="Proteomes" id="UP001301958">
    <property type="component" value="Unassembled WGS sequence"/>
</dbReference>
<reference evidence="6" key="2">
    <citation type="submission" date="2023-05" db="EMBL/GenBank/DDBJ databases">
        <authorList>
            <consortium name="Lawrence Berkeley National Laboratory"/>
            <person name="Steindorff A."/>
            <person name="Hensen N."/>
            <person name="Bonometti L."/>
            <person name="Westerberg I."/>
            <person name="Brannstrom I.O."/>
            <person name="Guillou S."/>
            <person name="Cros-Aarteil S."/>
            <person name="Calhoun S."/>
            <person name="Haridas S."/>
            <person name="Kuo A."/>
            <person name="Mondo S."/>
            <person name="Pangilinan J."/>
            <person name="Riley R."/>
            <person name="Labutti K."/>
            <person name="Andreopoulos B."/>
            <person name="Lipzen A."/>
            <person name="Chen C."/>
            <person name="Yanf M."/>
            <person name="Daum C."/>
            <person name="Ng V."/>
            <person name="Clum A."/>
            <person name="Ohm R."/>
            <person name="Martin F."/>
            <person name="Silar P."/>
            <person name="Natvig D."/>
            <person name="Lalanne C."/>
            <person name="Gautier V."/>
            <person name="Ament-Velasquez S.L."/>
            <person name="Kruys A."/>
            <person name="Hutchinson M.I."/>
            <person name="Powell A.J."/>
            <person name="Barry K."/>
            <person name="Miller A.N."/>
            <person name="Grigoriev I.V."/>
            <person name="Debuchy R."/>
            <person name="Gladieux P."/>
            <person name="Thoren M.H."/>
            <person name="Johannesson H."/>
        </authorList>
    </citation>
    <scope>NUCLEOTIDE SEQUENCE</scope>
    <source>
        <strain evidence="6">CBS 990.96</strain>
    </source>
</reference>
<dbReference type="AlphaFoldDB" id="A0AAN7H653"/>
<evidence type="ECO:0000313" key="7">
    <source>
        <dbReference type="Proteomes" id="UP001301958"/>
    </source>
</evidence>
<dbReference type="InterPro" id="IPR002110">
    <property type="entry name" value="Ankyrin_rpt"/>
</dbReference>
<feature type="chain" id="PRO_5042810176" description="Ankyrin" evidence="5">
    <location>
        <begin position="18"/>
        <end position="1267"/>
    </location>
</feature>
<protein>
    <recommendedName>
        <fullName evidence="8">Ankyrin</fullName>
    </recommendedName>
</protein>
<reference evidence="6" key="1">
    <citation type="journal article" date="2023" name="Mol. Phylogenet. Evol.">
        <title>Genome-scale phylogeny and comparative genomics of the fungal order Sordariales.</title>
        <authorList>
            <person name="Hensen N."/>
            <person name="Bonometti L."/>
            <person name="Westerberg I."/>
            <person name="Brannstrom I.O."/>
            <person name="Guillou S."/>
            <person name="Cros-Aarteil S."/>
            <person name="Calhoun S."/>
            <person name="Haridas S."/>
            <person name="Kuo A."/>
            <person name="Mondo S."/>
            <person name="Pangilinan J."/>
            <person name="Riley R."/>
            <person name="LaButti K."/>
            <person name="Andreopoulos B."/>
            <person name="Lipzen A."/>
            <person name="Chen C."/>
            <person name="Yan M."/>
            <person name="Daum C."/>
            <person name="Ng V."/>
            <person name="Clum A."/>
            <person name="Steindorff A."/>
            <person name="Ohm R.A."/>
            <person name="Martin F."/>
            <person name="Silar P."/>
            <person name="Natvig D.O."/>
            <person name="Lalanne C."/>
            <person name="Gautier V."/>
            <person name="Ament-Velasquez S.L."/>
            <person name="Kruys A."/>
            <person name="Hutchinson M.I."/>
            <person name="Powell A.J."/>
            <person name="Barry K."/>
            <person name="Miller A.N."/>
            <person name="Grigoriev I.V."/>
            <person name="Debuchy R."/>
            <person name="Gladieux P."/>
            <person name="Hiltunen Thoren M."/>
            <person name="Johannesson H."/>
        </authorList>
    </citation>
    <scope>NUCLEOTIDE SEQUENCE</scope>
    <source>
        <strain evidence="6">CBS 990.96</strain>
    </source>
</reference>
<accession>A0AAN7H653</accession>
<proteinExistence type="predicted"/>
<keyword evidence="5" id="KW-0732">Signal</keyword>
<feature type="transmembrane region" description="Helical" evidence="4">
    <location>
        <begin position="209"/>
        <end position="226"/>
    </location>
</feature>
<feature type="transmembrane region" description="Helical" evidence="4">
    <location>
        <begin position="246"/>
        <end position="268"/>
    </location>
</feature>
<feature type="transmembrane region" description="Helical" evidence="4">
    <location>
        <begin position="363"/>
        <end position="385"/>
    </location>
</feature>
<dbReference type="PROSITE" id="PS50297">
    <property type="entry name" value="ANK_REP_REGION"/>
    <property type="match status" value="4"/>
</dbReference>
<feature type="repeat" description="ANK" evidence="3">
    <location>
        <begin position="1205"/>
        <end position="1240"/>
    </location>
</feature>
<gene>
    <name evidence="6" type="ORF">QBC38DRAFT_514249</name>
</gene>
<dbReference type="PANTHER" id="PTHR24126">
    <property type="entry name" value="ANKYRIN REPEAT, PH AND SEC7 DOMAIN CONTAINING PROTEIN SECG-RELATED"/>
    <property type="match status" value="1"/>
</dbReference>
<evidence type="ECO:0000256" key="3">
    <source>
        <dbReference type="PROSITE-ProRule" id="PRU00023"/>
    </source>
</evidence>
<evidence type="ECO:0000256" key="1">
    <source>
        <dbReference type="ARBA" id="ARBA00022737"/>
    </source>
</evidence>
<evidence type="ECO:0000313" key="6">
    <source>
        <dbReference type="EMBL" id="KAK4232577.1"/>
    </source>
</evidence>
<feature type="signal peptide" evidence="5">
    <location>
        <begin position="1"/>
        <end position="17"/>
    </location>
</feature>
<feature type="transmembrane region" description="Helical" evidence="4">
    <location>
        <begin position="641"/>
        <end position="662"/>
    </location>
</feature>
<feature type="repeat" description="ANK" evidence="3">
    <location>
        <begin position="1132"/>
        <end position="1164"/>
    </location>
</feature>
<evidence type="ECO:0000256" key="2">
    <source>
        <dbReference type="ARBA" id="ARBA00023043"/>
    </source>
</evidence>